<comment type="caution">
    <text evidence="1">The sequence shown here is derived from an EMBL/GenBank/DDBJ whole genome shotgun (WGS) entry which is preliminary data.</text>
</comment>
<evidence type="ECO:0000313" key="1">
    <source>
        <dbReference type="EMBL" id="GJT18378.1"/>
    </source>
</evidence>
<accession>A0ABQ5BXJ9</accession>
<keyword evidence="2" id="KW-1185">Reference proteome</keyword>
<organism evidence="1 2">
    <name type="scientific">Tanacetum coccineum</name>
    <dbReference type="NCBI Taxonomy" id="301880"/>
    <lineage>
        <taxon>Eukaryota</taxon>
        <taxon>Viridiplantae</taxon>
        <taxon>Streptophyta</taxon>
        <taxon>Embryophyta</taxon>
        <taxon>Tracheophyta</taxon>
        <taxon>Spermatophyta</taxon>
        <taxon>Magnoliopsida</taxon>
        <taxon>eudicotyledons</taxon>
        <taxon>Gunneridae</taxon>
        <taxon>Pentapetalae</taxon>
        <taxon>asterids</taxon>
        <taxon>campanulids</taxon>
        <taxon>Asterales</taxon>
        <taxon>Asteraceae</taxon>
        <taxon>Asteroideae</taxon>
        <taxon>Anthemideae</taxon>
        <taxon>Anthemidinae</taxon>
        <taxon>Tanacetum</taxon>
    </lineage>
</organism>
<protein>
    <submittedName>
        <fullName evidence="1">Uncharacterized protein</fullName>
    </submittedName>
</protein>
<evidence type="ECO:0000313" key="2">
    <source>
        <dbReference type="Proteomes" id="UP001151760"/>
    </source>
</evidence>
<gene>
    <name evidence="1" type="ORF">Tco_0877084</name>
</gene>
<dbReference type="EMBL" id="BQNB010013632">
    <property type="protein sequence ID" value="GJT18378.1"/>
    <property type="molecule type" value="Genomic_DNA"/>
</dbReference>
<reference evidence="1" key="2">
    <citation type="submission" date="2022-01" db="EMBL/GenBank/DDBJ databases">
        <authorList>
            <person name="Yamashiro T."/>
            <person name="Shiraishi A."/>
            <person name="Satake H."/>
            <person name="Nakayama K."/>
        </authorList>
    </citation>
    <scope>NUCLEOTIDE SEQUENCE</scope>
</reference>
<sequence>MARAEILHLDDLSRNYLLTDYPLLAQAGYCLVPHTTAHIERCTILLWSLHTDRSESHTQTFCRTRQRRSIGFTRREGEERVFAYAHLVTQITRTRGYTTVLQRASTIRIAAQLALHRYRDTEISQSQARHIKSTVEVHTVTPGQRWGICSSLSVSTWIDSHREGRSIDDRGSIFADSRDIVLVEGGDINRAVDINPATAEIQRLDLSDALQHTNVRSLSNERDTLCYTELMSISPRRVSSLVELTELDKL</sequence>
<dbReference type="Proteomes" id="UP001151760">
    <property type="component" value="Unassembled WGS sequence"/>
</dbReference>
<proteinExistence type="predicted"/>
<name>A0ABQ5BXJ9_9ASTR</name>
<reference evidence="1" key="1">
    <citation type="journal article" date="2022" name="Int. J. Mol. Sci.">
        <title>Draft Genome of Tanacetum Coccineum: Genomic Comparison of Closely Related Tanacetum-Family Plants.</title>
        <authorList>
            <person name="Yamashiro T."/>
            <person name="Shiraishi A."/>
            <person name="Nakayama K."/>
            <person name="Satake H."/>
        </authorList>
    </citation>
    <scope>NUCLEOTIDE SEQUENCE</scope>
</reference>